<gene>
    <name evidence="2" type="ORF">GCM10011573_19660</name>
</gene>
<dbReference type="InterPro" id="IPR029021">
    <property type="entry name" value="Prot-tyrosine_phosphatase-like"/>
</dbReference>
<organism evidence="2 3">
    <name type="scientific">Enterococcus wangshanyuanii</name>
    <dbReference type="NCBI Taxonomy" id="2005703"/>
    <lineage>
        <taxon>Bacteria</taxon>
        <taxon>Bacillati</taxon>
        <taxon>Bacillota</taxon>
        <taxon>Bacilli</taxon>
        <taxon>Lactobacillales</taxon>
        <taxon>Enterococcaceae</taxon>
        <taxon>Enterococcus</taxon>
    </lineage>
</organism>
<dbReference type="InterPro" id="IPR026893">
    <property type="entry name" value="Tyr/Ser_Pase_IphP-type"/>
</dbReference>
<dbReference type="PANTHER" id="PTHR31126:SF1">
    <property type="entry name" value="TYROSINE SPECIFIC PROTEIN PHOSPHATASES DOMAIN-CONTAINING PROTEIN"/>
    <property type="match status" value="1"/>
</dbReference>
<evidence type="ECO:0000313" key="3">
    <source>
        <dbReference type="Proteomes" id="UP000630615"/>
    </source>
</evidence>
<proteinExistence type="inferred from homology"/>
<dbReference type="PANTHER" id="PTHR31126">
    <property type="entry name" value="TYROSINE-PROTEIN PHOSPHATASE"/>
    <property type="match status" value="1"/>
</dbReference>
<dbReference type="EMBL" id="BMKI01000003">
    <property type="protein sequence ID" value="GGC90121.1"/>
    <property type="molecule type" value="Genomic_DNA"/>
</dbReference>
<name>A0ABQ1P704_9ENTE</name>
<comment type="similarity">
    <text evidence="1">Belongs to the protein-tyrosine phosphatase family.</text>
</comment>
<dbReference type="Gene3D" id="3.90.190.10">
    <property type="entry name" value="Protein tyrosine phosphatase superfamily"/>
    <property type="match status" value="1"/>
</dbReference>
<evidence type="ECO:0000313" key="2">
    <source>
        <dbReference type="EMBL" id="GGC90121.1"/>
    </source>
</evidence>
<dbReference type="RefSeq" id="WP_088271021.1">
    <property type="nucleotide sequence ID" value="NZ_BMKI01000003.1"/>
</dbReference>
<comment type="caution">
    <text evidence="2">The sequence shown here is derived from an EMBL/GenBank/DDBJ whole genome shotgun (WGS) entry which is preliminary data.</text>
</comment>
<keyword evidence="3" id="KW-1185">Reference proteome</keyword>
<dbReference type="SUPFAM" id="SSF52799">
    <property type="entry name" value="(Phosphotyrosine protein) phosphatases II"/>
    <property type="match status" value="1"/>
</dbReference>
<accession>A0ABQ1P704</accession>
<dbReference type="Pfam" id="PF13350">
    <property type="entry name" value="Y_phosphatase3"/>
    <property type="match status" value="1"/>
</dbReference>
<dbReference type="Proteomes" id="UP000630615">
    <property type="component" value="Unassembled WGS sequence"/>
</dbReference>
<reference evidence="3" key="1">
    <citation type="journal article" date="2019" name="Int. J. Syst. Evol. Microbiol.">
        <title>The Global Catalogue of Microorganisms (GCM) 10K type strain sequencing project: providing services to taxonomists for standard genome sequencing and annotation.</title>
        <authorList>
            <consortium name="The Broad Institute Genomics Platform"/>
            <consortium name="The Broad Institute Genome Sequencing Center for Infectious Disease"/>
            <person name="Wu L."/>
            <person name="Ma J."/>
        </authorList>
    </citation>
    <scope>NUCLEOTIDE SEQUENCE [LARGE SCALE GENOMIC DNA]</scope>
    <source>
        <strain evidence="3">CGMCC 1.15942</strain>
    </source>
</reference>
<evidence type="ECO:0000256" key="1">
    <source>
        <dbReference type="ARBA" id="ARBA00009580"/>
    </source>
</evidence>
<protein>
    <submittedName>
        <fullName evidence="2">Protein-tyrosine-phosphatase</fullName>
    </submittedName>
</protein>
<sequence length="347" mass="39724">MVEQYTVTQTKKNQFTFETLTASTSEIEVYVKKTPTDNQPIFLLKTAQPRFEVEVEADDFRPYFLIKDQQSEKIVAERTLPVAGMNNFRDMGGYEAGKGKTVKWGMLYRSDHIYNAEQKGIEYLKQLQIHTIIDYRSEDEIAKYPNKKIAEGIKTYQLDPDAHAAELSAQFTSSKDNEDINLINKIIEQKENGQLISRYDIVMEQYKNFVHKEKSKQAFRQLLEIAADPKAPAIVQHCRGGKDRTGFGAMLLLGVLGVGKAELIADYMLTHTNRVERNQIKMTGYKKLTSDPDVLNYLYSLIETKAAFIEASITEIEQQYGSITEYALKELGINEQTIIALRELYLE</sequence>